<dbReference type="Proteomes" id="UP000319449">
    <property type="component" value="Unassembled WGS sequence"/>
</dbReference>
<dbReference type="RefSeq" id="WP_145026106.1">
    <property type="nucleotide sequence ID" value="NZ_VLLN01000046.1"/>
</dbReference>
<dbReference type="AlphaFoldDB" id="A0A562V5M5"/>
<organism evidence="2 3">
    <name type="scientific">Geobacter argillaceus</name>
    <dbReference type="NCBI Taxonomy" id="345631"/>
    <lineage>
        <taxon>Bacteria</taxon>
        <taxon>Pseudomonadati</taxon>
        <taxon>Thermodesulfobacteriota</taxon>
        <taxon>Desulfuromonadia</taxon>
        <taxon>Geobacterales</taxon>
        <taxon>Geobacteraceae</taxon>
        <taxon>Geobacter</taxon>
    </lineage>
</organism>
<protein>
    <submittedName>
        <fullName evidence="2">Uncharacterized protein</fullName>
    </submittedName>
</protein>
<evidence type="ECO:0000313" key="3">
    <source>
        <dbReference type="Proteomes" id="UP000319449"/>
    </source>
</evidence>
<keyword evidence="1" id="KW-1133">Transmembrane helix</keyword>
<dbReference type="EMBL" id="VLLN01000046">
    <property type="protein sequence ID" value="TWJ13189.1"/>
    <property type="molecule type" value="Genomic_DNA"/>
</dbReference>
<keyword evidence="1" id="KW-0812">Transmembrane</keyword>
<reference evidence="2 3" key="1">
    <citation type="submission" date="2019-07" db="EMBL/GenBank/DDBJ databases">
        <title>Genomic Encyclopedia of Archaeal and Bacterial Type Strains, Phase II (KMG-II): from individual species to whole genera.</title>
        <authorList>
            <person name="Goeker M."/>
        </authorList>
    </citation>
    <scope>NUCLEOTIDE SEQUENCE [LARGE SCALE GENOMIC DNA]</scope>
    <source>
        <strain evidence="2 3">ATCC BAA-1139</strain>
    </source>
</reference>
<proteinExistence type="predicted"/>
<accession>A0A562V5M5</accession>
<comment type="caution">
    <text evidence="2">The sequence shown here is derived from an EMBL/GenBank/DDBJ whole genome shotgun (WGS) entry which is preliminary data.</text>
</comment>
<keyword evidence="1" id="KW-0472">Membrane</keyword>
<sequence>MEENQKIDWKNEIIKMAIDKLVFGLVVAIAIFFLNSLIETRKAENGITSKYAQDYLDEFTKVWSSITDIEIKSENFVSDVRFYLVSRKNVHDIYSDHEIANKMHEIIGMREQTAKYIREKESILGADLVLYFLKYVGLQSSMLDAEIQDEKEMHNSRSISNQEFIKITRDKLNKMRFGIEDAKNIALRKYIR</sequence>
<evidence type="ECO:0000256" key="1">
    <source>
        <dbReference type="SAM" id="Phobius"/>
    </source>
</evidence>
<evidence type="ECO:0000313" key="2">
    <source>
        <dbReference type="EMBL" id="TWJ13189.1"/>
    </source>
</evidence>
<name>A0A562V5M5_9BACT</name>
<gene>
    <name evidence="2" type="ORF">JN12_03966</name>
</gene>
<feature type="transmembrane region" description="Helical" evidence="1">
    <location>
        <begin position="21"/>
        <end position="38"/>
    </location>
</feature>
<keyword evidence="3" id="KW-1185">Reference proteome</keyword>